<name>A0ABM7WYT3_9BACT</name>
<dbReference type="InterPro" id="IPR002816">
    <property type="entry name" value="TraB/PrgY/GumN_fam"/>
</dbReference>
<protein>
    <submittedName>
        <fullName evidence="2">GumN protein</fullName>
    </submittedName>
</protein>
<evidence type="ECO:0000313" key="2">
    <source>
        <dbReference type="EMBL" id="BDG04654.1"/>
    </source>
</evidence>
<dbReference type="Pfam" id="PF01963">
    <property type="entry name" value="TraB_PrgY_gumN"/>
    <property type="match status" value="1"/>
</dbReference>
<reference evidence="3" key="1">
    <citation type="journal article" date="2022" name="Int. J. Syst. Evol. Microbiol.">
        <title>Anaeromyxobacter oryzae sp. nov., Anaeromyxobacter diazotrophicus sp. nov. and Anaeromyxobacter paludicola sp. nov., isolated from paddy soils.</title>
        <authorList>
            <person name="Itoh H."/>
            <person name="Xu Z."/>
            <person name="Mise K."/>
            <person name="Masuda Y."/>
            <person name="Ushijima N."/>
            <person name="Hayakawa C."/>
            <person name="Shiratori Y."/>
            <person name="Senoo K."/>
        </authorList>
    </citation>
    <scope>NUCLEOTIDE SEQUENCE [LARGE SCALE GENOMIC DNA]</scope>
    <source>
        <strain evidence="3">Red232</strain>
    </source>
</reference>
<dbReference type="PANTHER" id="PTHR40590">
    <property type="entry name" value="CYTOPLASMIC PROTEIN-RELATED"/>
    <property type="match status" value="1"/>
</dbReference>
<evidence type="ECO:0000313" key="3">
    <source>
        <dbReference type="Proteomes" id="UP001162891"/>
    </source>
</evidence>
<dbReference type="RefSeq" id="WP_248353101.1">
    <property type="nucleotide sequence ID" value="NZ_AP025591.1"/>
</dbReference>
<evidence type="ECO:0000256" key="1">
    <source>
        <dbReference type="SAM" id="SignalP"/>
    </source>
</evidence>
<dbReference type="Proteomes" id="UP001162891">
    <property type="component" value="Chromosome"/>
</dbReference>
<accession>A0ABM7WYT3</accession>
<dbReference type="PANTHER" id="PTHR40590:SF1">
    <property type="entry name" value="CYTOPLASMIC PROTEIN"/>
    <property type="match status" value="1"/>
</dbReference>
<dbReference type="PROSITE" id="PS51257">
    <property type="entry name" value="PROKAR_LIPOPROTEIN"/>
    <property type="match status" value="1"/>
</dbReference>
<organism evidence="2 3">
    <name type="scientific">Anaeromyxobacter oryzae</name>
    <dbReference type="NCBI Taxonomy" id="2918170"/>
    <lineage>
        <taxon>Bacteria</taxon>
        <taxon>Pseudomonadati</taxon>
        <taxon>Myxococcota</taxon>
        <taxon>Myxococcia</taxon>
        <taxon>Myxococcales</taxon>
        <taxon>Cystobacterineae</taxon>
        <taxon>Anaeromyxobacteraceae</taxon>
        <taxon>Anaeromyxobacter</taxon>
    </lineage>
</organism>
<sequence>MRSRPSRTSAALALSAALLSALSACAGARPAPAAAPVAVAAAPAPRAFLWEITRPDAPGRPLYLTGSMHLGRDETFELPPSFEAALARAEVLVVELDPKRVSPAEMQKLVLEKGMYPPTQTLFARLDDETRVLLAAELDRVGFPQSAADRMRPWLVSMMLAFFDLKAAGFDEKAGLDARLLDRSRGKRDIVELETADEQFAALTGTPEAVDLHALAKSLHRGLRTVEHARAAAAAWHAGDTATFEAIAFEDLGDPVLAPAYEAMFWSRNRAMAEKLAPLAGAPRVHLAVVGAGHLVGDRGLLALLAARGLRVRQLARE</sequence>
<proteinExistence type="predicted"/>
<feature type="chain" id="PRO_5045587856" evidence="1">
    <location>
        <begin position="27"/>
        <end position="318"/>
    </location>
</feature>
<keyword evidence="1" id="KW-0732">Signal</keyword>
<feature type="signal peptide" evidence="1">
    <location>
        <begin position="1"/>
        <end position="26"/>
    </location>
</feature>
<dbReference type="EMBL" id="AP025591">
    <property type="protein sequence ID" value="BDG04654.1"/>
    <property type="molecule type" value="Genomic_DNA"/>
</dbReference>
<dbReference type="CDD" id="cd14789">
    <property type="entry name" value="Tiki"/>
    <property type="match status" value="1"/>
</dbReference>
<gene>
    <name evidence="2" type="ORF">AMOR_36500</name>
</gene>
<dbReference type="InterPro" id="IPR047111">
    <property type="entry name" value="YbaP-like"/>
</dbReference>
<keyword evidence="3" id="KW-1185">Reference proteome</keyword>